<accession>A7IV92</accession>
<evidence type="ECO:0000313" key="2">
    <source>
        <dbReference type="Proteomes" id="UP000246715"/>
    </source>
</evidence>
<organismHost>
    <name type="scientific">Paramecium bursaria</name>
    <dbReference type="NCBI Taxonomy" id="74790"/>
</organismHost>
<reference evidence="1 2" key="1">
    <citation type="journal article" date="2007" name="Virology">
        <title>Sequence and annotation of the 314-kb MT325 and the 321-kb FR483 viruses that infect Chlorella Pbi.</title>
        <authorList>
            <person name="Fitzgerald L.A."/>
            <person name="Graves M.V."/>
            <person name="Li X."/>
            <person name="Feldblyum T."/>
            <person name="Hartigan J."/>
            <person name="Van Etten J.L."/>
        </authorList>
    </citation>
    <scope>NUCLEOTIDE SEQUENCE [LARGE SCALE GENOMIC DNA]</scope>
    <source>
        <strain evidence="1 2">MT325</strain>
    </source>
</reference>
<dbReference type="EMBL" id="DQ491001">
    <property type="protein sequence ID" value="ABT14266.1"/>
    <property type="molecule type" value="Genomic_DNA"/>
</dbReference>
<organism evidence="1 2">
    <name type="scientific">Paramecium bursaria Chlorella virus MT325</name>
    <name type="common">PBCV-MT325</name>
    <dbReference type="NCBI Taxonomy" id="346932"/>
    <lineage>
        <taxon>Viruses</taxon>
        <taxon>Varidnaviria</taxon>
        <taxon>Bamfordvirae</taxon>
        <taxon>Nucleocytoviricota</taxon>
        <taxon>Megaviricetes</taxon>
        <taxon>Algavirales</taxon>
        <taxon>Phycodnaviridae</taxon>
        <taxon>Chlorovirus</taxon>
        <taxon>Chlorovirus conductrix</taxon>
        <taxon>Paramecium bursaria Chlorella virus A1</taxon>
    </lineage>
</organism>
<evidence type="ECO:0000313" key="1">
    <source>
        <dbReference type="EMBL" id="ABT14266.1"/>
    </source>
</evidence>
<name>A7IV92_PBCVM</name>
<protein>
    <submittedName>
        <fullName evidence="1">Uncharacterized protein m712R</fullName>
    </submittedName>
</protein>
<gene>
    <name evidence="1" type="primary">m712R</name>
    <name evidence="1" type="ORF">MT325_m712R</name>
</gene>
<sequence length="133" mass="14941">MRWILWSGSGLVESWRISSSTPPCPRAGGPRTVMTTRLVWICGVFSWQNSSWWGLPWRTSSTESLWSLISLVAKLPMAVRVSTSVSRHICKYNSFVKTSIYIYIDISVIQTTCQKKPTGHNATAICKFVCLPA</sequence>
<dbReference type="Proteomes" id="UP000246715">
    <property type="component" value="Segment"/>
</dbReference>
<proteinExistence type="predicted"/>